<protein>
    <submittedName>
        <fullName evidence="2">Uncharacterized protein</fullName>
    </submittedName>
</protein>
<feature type="region of interest" description="Disordered" evidence="1">
    <location>
        <begin position="1"/>
        <end position="104"/>
    </location>
</feature>
<dbReference type="Proteomes" id="UP000316426">
    <property type="component" value="Chromosome"/>
</dbReference>
<feature type="compositionally biased region" description="Polar residues" evidence="1">
    <location>
        <begin position="1"/>
        <end position="15"/>
    </location>
</feature>
<evidence type="ECO:0000313" key="2">
    <source>
        <dbReference type="EMBL" id="QDV75534.1"/>
    </source>
</evidence>
<organism evidence="2 3">
    <name type="scientific">Botrimarina mediterranea</name>
    <dbReference type="NCBI Taxonomy" id="2528022"/>
    <lineage>
        <taxon>Bacteria</taxon>
        <taxon>Pseudomonadati</taxon>
        <taxon>Planctomycetota</taxon>
        <taxon>Planctomycetia</taxon>
        <taxon>Pirellulales</taxon>
        <taxon>Lacipirellulaceae</taxon>
        <taxon>Botrimarina</taxon>
    </lineage>
</organism>
<proteinExistence type="predicted"/>
<feature type="compositionally biased region" description="Basic and acidic residues" evidence="1">
    <location>
        <begin position="82"/>
        <end position="104"/>
    </location>
</feature>
<name>A0A518KCM0_9BACT</name>
<feature type="compositionally biased region" description="Low complexity" evidence="1">
    <location>
        <begin position="31"/>
        <end position="45"/>
    </location>
</feature>
<evidence type="ECO:0000256" key="1">
    <source>
        <dbReference type="SAM" id="MobiDB-lite"/>
    </source>
</evidence>
<dbReference type="EMBL" id="CP036349">
    <property type="protein sequence ID" value="QDV75534.1"/>
    <property type="molecule type" value="Genomic_DNA"/>
</dbReference>
<gene>
    <name evidence="2" type="ORF">Spa11_37520</name>
</gene>
<dbReference type="KEGG" id="bmei:Spa11_37520"/>
<evidence type="ECO:0000313" key="3">
    <source>
        <dbReference type="Proteomes" id="UP000316426"/>
    </source>
</evidence>
<accession>A0A518KCM0</accession>
<feature type="compositionally biased region" description="Basic and acidic residues" evidence="1">
    <location>
        <begin position="52"/>
        <end position="72"/>
    </location>
</feature>
<dbReference type="RefSeq" id="WP_197529988.1">
    <property type="nucleotide sequence ID" value="NZ_CP036349.1"/>
</dbReference>
<dbReference type="AlphaFoldDB" id="A0A518KCM0"/>
<keyword evidence="3" id="KW-1185">Reference proteome</keyword>
<reference evidence="2 3" key="1">
    <citation type="submission" date="2019-02" db="EMBL/GenBank/DDBJ databases">
        <title>Deep-cultivation of Planctomycetes and their phenomic and genomic characterization uncovers novel biology.</title>
        <authorList>
            <person name="Wiegand S."/>
            <person name="Jogler M."/>
            <person name="Boedeker C."/>
            <person name="Pinto D."/>
            <person name="Vollmers J."/>
            <person name="Rivas-Marin E."/>
            <person name="Kohn T."/>
            <person name="Peeters S.H."/>
            <person name="Heuer A."/>
            <person name="Rast P."/>
            <person name="Oberbeckmann S."/>
            <person name="Bunk B."/>
            <person name="Jeske O."/>
            <person name="Meyerdierks A."/>
            <person name="Storesund J.E."/>
            <person name="Kallscheuer N."/>
            <person name="Luecker S."/>
            <person name="Lage O.M."/>
            <person name="Pohl T."/>
            <person name="Merkel B.J."/>
            <person name="Hornburger P."/>
            <person name="Mueller R.-W."/>
            <person name="Bruemmer F."/>
            <person name="Labrenz M."/>
            <person name="Spormann A.M."/>
            <person name="Op den Camp H."/>
            <person name="Overmann J."/>
            <person name="Amann R."/>
            <person name="Jetten M.S.M."/>
            <person name="Mascher T."/>
            <person name="Medema M.H."/>
            <person name="Devos D.P."/>
            <person name="Kaster A.-K."/>
            <person name="Ovreas L."/>
            <person name="Rohde M."/>
            <person name="Galperin M.Y."/>
            <person name="Jogler C."/>
        </authorList>
    </citation>
    <scope>NUCLEOTIDE SEQUENCE [LARGE SCALE GENOMIC DNA]</scope>
    <source>
        <strain evidence="2 3">Spa11</strain>
    </source>
</reference>
<sequence>MAQTKTAPSKASSKTRTTKAGAKPAAKKSAKAPAKSAKKPAAASKSKPKAKAGAEEVTLDRRRVAADRRAEEVAATQPVEAPKPKLERREKVNRRRQIDPTTCERDYSDAEVDFMNALDAYKRRSGRMFPTCSEVLEVIRDMGYVQLSPAELAALKANRGESSEPSIEDAAEAEALEALAESDEMFGE</sequence>